<feature type="compositionally biased region" description="Polar residues" evidence="1">
    <location>
        <begin position="28"/>
        <end position="39"/>
    </location>
</feature>
<proteinExistence type="predicted"/>
<name>A0A4R8RER3_COLTR</name>
<comment type="caution">
    <text evidence="2">The sequence shown here is derived from an EMBL/GenBank/DDBJ whole genome shotgun (WGS) entry which is preliminary data.</text>
</comment>
<dbReference type="Proteomes" id="UP000295703">
    <property type="component" value="Unassembled WGS sequence"/>
</dbReference>
<evidence type="ECO:0000313" key="3">
    <source>
        <dbReference type="Proteomes" id="UP000295703"/>
    </source>
</evidence>
<feature type="compositionally biased region" description="Polar residues" evidence="1">
    <location>
        <begin position="1"/>
        <end position="21"/>
    </location>
</feature>
<dbReference type="EMBL" id="RYZW01000045">
    <property type="protein sequence ID" value="TDZ58405.1"/>
    <property type="molecule type" value="Genomic_DNA"/>
</dbReference>
<evidence type="ECO:0000313" key="2">
    <source>
        <dbReference type="EMBL" id="TDZ58405.1"/>
    </source>
</evidence>
<accession>A0A4R8RER3</accession>
<sequence length="190" mass="20179">MSSFTTPAAVSNSINTNNNQYPRPLGTMETSSGLSTPGSSVDDKIQDTIVVAGPVYPMAARKSPPASHACALVTGTVAGETTDSVYSSTESGYSSIESESSSTDSDDSSMHNTTATTGTDSAPRTYTGNLKTYTPENPCPLYRTRKDPVTGELEIKPVRLTGYRDENGRTKIRIYNPPAHMVETMDGPLA</sequence>
<feature type="compositionally biased region" description="Polar residues" evidence="1">
    <location>
        <begin position="110"/>
        <end position="135"/>
    </location>
</feature>
<feature type="region of interest" description="Disordered" evidence="1">
    <location>
        <begin position="1"/>
        <end position="45"/>
    </location>
</feature>
<dbReference type="AlphaFoldDB" id="A0A4R8RER3"/>
<evidence type="ECO:0000256" key="1">
    <source>
        <dbReference type="SAM" id="MobiDB-lite"/>
    </source>
</evidence>
<feature type="compositionally biased region" description="Low complexity" evidence="1">
    <location>
        <begin position="83"/>
        <end position="103"/>
    </location>
</feature>
<organism evidence="2 3">
    <name type="scientific">Colletotrichum trifolii</name>
    <dbReference type="NCBI Taxonomy" id="5466"/>
    <lineage>
        <taxon>Eukaryota</taxon>
        <taxon>Fungi</taxon>
        <taxon>Dikarya</taxon>
        <taxon>Ascomycota</taxon>
        <taxon>Pezizomycotina</taxon>
        <taxon>Sordariomycetes</taxon>
        <taxon>Hypocreomycetidae</taxon>
        <taxon>Glomerellales</taxon>
        <taxon>Glomerellaceae</taxon>
        <taxon>Colletotrichum</taxon>
        <taxon>Colletotrichum orbiculare species complex</taxon>
    </lineage>
</organism>
<reference evidence="2 3" key="1">
    <citation type="submission" date="2018-12" db="EMBL/GenBank/DDBJ databases">
        <title>Genome sequence and assembly of Colletotrichum trifolii.</title>
        <authorList>
            <person name="Gan P."/>
            <person name="Shirasu K."/>
        </authorList>
    </citation>
    <scope>NUCLEOTIDE SEQUENCE [LARGE SCALE GENOMIC DNA]</scope>
    <source>
        <strain evidence="2 3">543-2</strain>
    </source>
</reference>
<keyword evidence="3" id="KW-1185">Reference proteome</keyword>
<protein>
    <submittedName>
        <fullName evidence="2">Uncharacterized protein</fullName>
    </submittedName>
</protein>
<feature type="region of interest" description="Disordered" evidence="1">
    <location>
        <begin position="78"/>
        <end position="147"/>
    </location>
</feature>
<gene>
    <name evidence="2" type="ORF">CTRI78_v005469</name>
</gene>